<proteinExistence type="predicted"/>
<sequence>MIQSWICLNIPLLVTTSGESQGSHLLVLFISIFVNSAKYMIQHCRLLFNTDDVKSDIFKLLSWCETLILILNFDKCRSMFYNSVTSAVFYGFHLIDKLYWSPIS</sequence>
<dbReference type="GO" id="GO:0003964">
    <property type="term" value="F:RNA-directed DNA polymerase activity"/>
    <property type="evidence" value="ECO:0007669"/>
    <property type="project" value="UniProtKB-KW"/>
</dbReference>
<dbReference type="Proteomes" id="UP000478052">
    <property type="component" value="Unassembled WGS sequence"/>
</dbReference>
<dbReference type="EMBL" id="VUJU01000991">
    <property type="protein sequence ID" value="KAF0767339.1"/>
    <property type="molecule type" value="Genomic_DNA"/>
</dbReference>
<dbReference type="AlphaFoldDB" id="A0A6G0Z9A7"/>
<name>A0A6G0Z9A7_APHCR</name>
<keyword evidence="1" id="KW-0695">RNA-directed DNA polymerase</keyword>
<comment type="caution">
    <text evidence="1">The sequence shown here is derived from an EMBL/GenBank/DDBJ whole genome shotgun (WGS) entry which is preliminary data.</text>
</comment>
<keyword evidence="1" id="KW-0808">Transferase</keyword>
<keyword evidence="2" id="KW-1185">Reference proteome</keyword>
<evidence type="ECO:0000313" key="1">
    <source>
        <dbReference type="EMBL" id="KAF0767339.1"/>
    </source>
</evidence>
<organism evidence="1 2">
    <name type="scientific">Aphis craccivora</name>
    <name type="common">Cowpea aphid</name>
    <dbReference type="NCBI Taxonomy" id="307492"/>
    <lineage>
        <taxon>Eukaryota</taxon>
        <taxon>Metazoa</taxon>
        <taxon>Ecdysozoa</taxon>
        <taxon>Arthropoda</taxon>
        <taxon>Hexapoda</taxon>
        <taxon>Insecta</taxon>
        <taxon>Pterygota</taxon>
        <taxon>Neoptera</taxon>
        <taxon>Paraneoptera</taxon>
        <taxon>Hemiptera</taxon>
        <taxon>Sternorrhyncha</taxon>
        <taxon>Aphidomorpha</taxon>
        <taxon>Aphidoidea</taxon>
        <taxon>Aphididae</taxon>
        <taxon>Aphidini</taxon>
        <taxon>Aphis</taxon>
        <taxon>Aphis</taxon>
    </lineage>
</organism>
<accession>A0A6G0Z9A7</accession>
<keyword evidence="1" id="KW-0548">Nucleotidyltransferase</keyword>
<gene>
    <name evidence="1" type="ORF">FWK35_00027681</name>
</gene>
<reference evidence="1 2" key="1">
    <citation type="submission" date="2019-08" db="EMBL/GenBank/DDBJ databases">
        <title>Whole genome of Aphis craccivora.</title>
        <authorList>
            <person name="Voronova N.V."/>
            <person name="Shulinski R.S."/>
            <person name="Bandarenka Y.V."/>
            <person name="Zhorov D.G."/>
            <person name="Warner D."/>
        </authorList>
    </citation>
    <scope>NUCLEOTIDE SEQUENCE [LARGE SCALE GENOMIC DNA]</scope>
    <source>
        <strain evidence="1">180601</strain>
        <tissue evidence="1">Whole Body</tissue>
    </source>
</reference>
<feature type="non-terminal residue" evidence="1">
    <location>
        <position position="104"/>
    </location>
</feature>
<evidence type="ECO:0000313" key="2">
    <source>
        <dbReference type="Proteomes" id="UP000478052"/>
    </source>
</evidence>
<protein>
    <submittedName>
        <fullName evidence="1">Reverse transcriptase domain-containing protein</fullName>
    </submittedName>
</protein>